<evidence type="ECO:0000313" key="2">
    <source>
        <dbReference type="Proteomes" id="UP001177943"/>
    </source>
</evidence>
<reference evidence="1" key="1">
    <citation type="submission" date="2023-05" db="EMBL/GenBank/DDBJ databases">
        <title>Comparative genomics of Bacillaceae isolates and their secondary metabolite potential.</title>
        <authorList>
            <person name="Song L."/>
            <person name="Nielsen L.J."/>
            <person name="Mohite O."/>
            <person name="Xu X."/>
            <person name="Weber T."/>
            <person name="Kovacs A.T."/>
        </authorList>
    </citation>
    <scope>NUCLEOTIDE SEQUENCE</scope>
    <source>
        <strain evidence="1">B2_4</strain>
    </source>
</reference>
<name>A0AA95KSY3_9BACL</name>
<sequence length="100" mass="11527">MKNIKILKKGHVLENGSLFDETFGYGGDEYDSFIVQYDQEGTEHLFTGIIYDCYENGNLASYYVVKDGIKHGEMVQYYLNGQVKEIKYLNNNLLEGPQKE</sequence>
<dbReference type="Gene3D" id="2.20.110.10">
    <property type="entry name" value="Histone H3 K4-specific methyltransferase SET7/9 N-terminal domain"/>
    <property type="match status" value="1"/>
</dbReference>
<evidence type="ECO:0000313" key="1">
    <source>
        <dbReference type="EMBL" id="WHX48233.1"/>
    </source>
</evidence>
<dbReference type="RefSeq" id="WP_283925665.1">
    <property type="nucleotide sequence ID" value="NZ_CP126084.1"/>
</dbReference>
<dbReference type="EMBL" id="CP126084">
    <property type="protein sequence ID" value="WHX48233.1"/>
    <property type="molecule type" value="Genomic_DNA"/>
</dbReference>
<dbReference type="AlphaFoldDB" id="A0AA95KSY3"/>
<accession>A0AA95KSY3</accession>
<dbReference type="KEGG" id="pwn:QNH46_19340"/>
<organism evidence="1 2">
    <name type="scientific">Paenibacillus woosongensis</name>
    <dbReference type="NCBI Taxonomy" id="307580"/>
    <lineage>
        <taxon>Bacteria</taxon>
        <taxon>Bacillati</taxon>
        <taxon>Bacillota</taxon>
        <taxon>Bacilli</taxon>
        <taxon>Bacillales</taxon>
        <taxon>Paenibacillaceae</taxon>
        <taxon>Paenibacillus</taxon>
    </lineage>
</organism>
<dbReference type="SUPFAM" id="SSF82185">
    <property type="entry name" value="Histone H3 K4-specific methyltransferase SET7/9 N-terminal domain"/>
    <property type="match status" value="1"/>
</dbReference>
<proteinExistence type="predicted"/>
<protein>
    <submittedName>
        <fullName evidence="1">Uncharacterized protein</fullName>
    </submittedName>
</protein>
<gene>
    <name evidence="1" type="ORF">QNH46_19340</name>
</gene>
<dbReference type="Proteomes" id="UP001177943">
    <property type="component" value="Chromosome"/>
</dbReference>